<comment type="subcellular location">
    <subcellularLocation>
        <location evidence="1">Nucleus</location>
    </subcellularLocation>
</comment>
<feature type="compositionally biased region" description="Polar residues" evidence="8">
    <location>
        <begin position="101"/>
        <end position="110"/>
    </location>
</feature>
<evidence type="ECO:0000256" key="6">
    <source>
        <dbReference type="ARBA" id="ARBA00023242"/>
    </source>
</evidence>
<evidence type="ECO:0000256" key="2">
    <source>
        <dbReference type="ARBA" id="ARBA00022723"/>
    </source>
</evidence>
<evidence type="ECO:0000313" key="11">
    <source>
        <dbReference type="Proteomes" id="UP001148838"/>
    </source>
</evidence>
<dbReference type="InterPro" id="IPR036236">
    <property type="entry name" value="Znf_C2H2_sf"/>
</dbReference>
<comment type="caution">
    <text evidence="10">The sequence shown here is derived from an EMBL/GenBank/DDBJ whole genome shotgun (WGS) entry which is preliminary data.</text>
</comment>
<feature type="domain" description="C2H2-type" evidence="9">
    <location>
        <begin position="297"/>
        <end position="324"/>
    </location>
</feature>
<protein>
    <recommendedName>
        <fullName evidence="9">C2H2-type domain-containing protein</fullName>
    </recommendedName>
</protein>
<feature type="domain" description="C2H2-type" evidence="9">
    <location>
        <begin position="353"/>
        <end position="380"/>
    </location>
</feature>
<dbReference type="PROSITE" id="PS50157">
    <property type="entry name" value="ZINC_FINGER_C2H2_2"/>
    <property type="match status" value="4"/>
</dbReference>
<reference evidence="10 11" key="1">
    <citation type="journal article" date="2022" name="Allergy">
        <title>Genome assembly and annotation of Periplaneta americana reveal a comprehensive cockroach allergen profile.</title>
        <authorList>
            <person name="Wang L."/>
            <person name="Xiong Q."/>
            <person name="Saelim N."/>
            <person name="Wang L."/>
            <person name="Nong W."/>
            <person name="Wan A.T."/>
            <person name="Shi M."/>
            <person name="Liu X."/>
            <person name="Cao Q."/>
            <person name="Hui J.H.L."/>
            <person name="Sookrung N."/>
            <person name="Leung T.F."/>
            <person name="Tungtrongchitr A."/>
            <person name="Tsui S.K.W."/>
        </authorList>
    </citation>
    <scope>NUCLEOTIDE SEQUENCE [LARGE SCALE GENOMIC DNA]</scope>
    <source>
        <strain evidence="10">PWHHKU_190912</strain>
    </source>
</reference>
<accession>A0ABQ8TU63</accession>
<keyword evidence="2" id="KW-0479">Metal-binding</keyword>
<dbReference type="SUPFAM" id="SSF57667">
    <property type="entry name" value="beta-beta-alpha zinc fingers"/>
    <property type="match status" value="2"/>
</dbReference>
<dbReference type="SMART" id="SM00355">
    <property type="entry name" value="ZnF_C2H2"/>
    <property type="match status" value="4"/>
</dbReference>
<proteinExistence type="predicted"/>
<keyword evidence="11" id="KW-1185">Reference proteome</keyword>
<sequence length="407" mass="45269">MSPGSSTESYPAFAPIGLRENPGKNLNQVTCPNRESNLGHLVSQPDALTITPQLLDERFPNHICKNCLYQLNAAYKFKKKCEKTDIILRQHLRKGRASTGPVVSTKSSNPPEEIQIDSDDDEDANNIAEPLVVLSSNANLEDQDPLDLGHEENQSLYDADNSHIPVPRNNVQNDDVVLSRSDKPLNSNGSQTFSTHLQQSGMMRMKNNNGIFQVPHEQDSVTIERTTMGQSINSTRISDSTVGQSINSTHINDCTVEQSLNNTHINNSAGGQISVPEHFLNEGYEKMEYQNNTGERFKCPVCSAAFVSKYRMELHLSEHDGETPYICPLCKKGFGREGGLKAHLKLHSGERPHVCEVCNKAFSLKGNLKVHQRLHTGERPFQCTICMKAFTQKISLTKHLSIHKAAL</sequence>
<feature type="region of interest" description="Disordered" evidence="8">
    <location>
        <begin position="1"/>
        <end position="21"/>
    </location>
</feature>
<dbReference type="Gene3D" id="3.30.160.60">
    <property type="entry name" value="Classic Zinc Finger"/>
    <property type="match status" value="4"/>
</dbReference>
<gene>
    <name evidence="10" type="ORF">ANN_01669</name>
</gene>
<dbReference type="EMBL" id="JAJSOF020000003">
    <property type="protein sequence ID" value="KAJ4450250.1"/>
    <property type="molecule type" value="Genomic_DNA"/>
</dbReference>
<feature type="domain" description="C2H2-type" evidence="9">
    <location>
        <begin position="325"/>
        <end position="352"/>
    </location>
</feature>
<dbReference type="SUPFAM" id="SSF57716">
    <property type="entry name" value="Glucocorticoid receptor-like (DNA-binding domain)"/>
    <property type="match status" value="1"/>
</dbReference>
<dbReference type="InterPro" id="IPR050331">
    <property type="entry name" value="Zinc_finger"/>
</dbReference>
<dbReference type="PROSITE" id="PS00028">
    <property type="entry name" value="ZINC_FINGER_C2H2_1"/>
    <property type="match status" value="4"/>
</dbReference>
<keyword evidence="3" id="KW-0677">Repeat</keyword>
<evidence type="ECO:0000256" key="4">
    <source>
        <dbReference type="ARBA" id="ARBA00022771"/>
    </source>
</evidence>
<evidence type="ECO:0000259" key="9">
    <source>
        <dbReference type="PROSITE" id="PS50157"/>
    </source>
</evidence>
<dbReference type="InterPro" id="IPR013087">
    <property type="entry name" value="Znf_C2H2_type"/>
</dbReference>
<dbReference type="Pfam" id="PF00096">
    <property type="entry name" value="zf-C2H2"/>
    <property type="match status" value="3"/>
</dbReference>
<keyword evidence="6" id="KW-0539">Nucleus</keyword>
<dbReference type="Proteomes" id="UP001148838">
    <property type="component" value="Unassembled WGS sequence"/>
</dbReference>
<keyword evidence="5" id="KW-0862">Zinc</keyword>
<feature type="region of interest" description="Disordered" evidence="8">
    <location>
        <begin position="92"/>
        <end position="124"/>
    </location>
</feature>
<evidence type="ECO:0000256" key="5">
    <source>
        <dbReference type="ARBA" id="ARBA00022833"/>
    </source>
</evidence>
<organism evidence="10 11">
    <name type="scientific">Periplaneta americana</name>
    <name type="common">American cockroach</name>
    <name type="synonym">Blatta americana</name>
    <dbReference type="NCBI Taxonomy" id="6978"/>
    <lineage>
        <taxon>Eukaryota</taxon>
        <taxon>Metazoa</taxon>
        <taxon>Ecdysozoa</taxon>
        <taxon>Arthropoda</taxon>
        <taxon>Hexapoda</taxon>
        <taxon>Insecta</taxon>
        <taxon>Pterygota</taxon>
        <taxon>Neoptera</taxon>
        <taxon>Polyneoptera</taxon>
        <taxon>Dictyoptera</taxon>
        <taxon>Blattodea</taxon>
        <taxon>Blattoidea</taxon>
        <taxon>Blattidae</taxon>
        <taxon>Blattinae</taxon>
        <taxon>Periplaneta</taxon>
    </lineage>
</organism>
<dbReference type="SMART" id="SM00868">
    <property type="entry name" value="zf-AD"/>
    <property type="match status" value="1"/>
</dbReference>
<name>A0ABQ8TU63_PERAM</name>
<keyword evidence="4 7" id="KW-0863">Zinc-finger</keyword>
<evidence type="ECO:0000313" key="10">
    <source>
        <dbReference type="EMBL" id="KAJ4450250.1"/>
    </source>
</evidence>
<feature type="compositionally biased region" description="Acidic residues" evidence="8">
    <location>
        <begin position="114"/>
        <end position="124"/>
    </location>
</feature>
<evidence type="ECO:0000256" key="3">
    <source>
        <dbReference type="ARBA" id="ARBA00022737"/>
    </source>
</evidence>
<evidence type="ECO:0000256" key="7">
    <source>
        <dbReference type="PROSITE-ProRule" id="PRU00042"/>
    </source>
</evidence>
<feature type="domain" description="C2H2-type" evidence="9">
    <location>
        <begin position="381"/>
        <end position="407"/>
    </location>
</feature>
<dbReference type="Pfam" id="PF13912">
    <property type="entry name" value="zf-C2H2_6"/>
    <property type="match status" value="1"/>
</dbReference>
<evidence type="ECO:0000256" key="8">
    <source>
        <dbReference type="SAM" id="MobiDB-lite"/>
    </source>
</evidence>
<dbReference type="PANTHER" id="PTHR16515:SF66">
    <property type="entry name" value="C2H2-TYPE DOMAIN-CONTAINING PROTEIN"/>
    <property type="match status" value="1"/>
</dbReference>
<evidence type="ECO:0000256" key="1">
    <source>
        <dbReference type="ARBA" id="ARBA00004123"/>
    </source>
</evidence>
<dbReference type="PANTHER" id="PTHR16515">
    <property type="entry name" value="PR DOMAIN ZINC FINGER PROTEIN"/>
    <property type="match status" value="1"/>
</dbReference>
<dbReference type="InterPro" id="IPR012934">
    <property type="entry name" value="Znf_AD"/>
</dbReference>